<comment type="caution">
    <text evidence="1">The sequence shown here is derived from an EMBL/GenBank/DDBJ whole genome shotgun (WGS) entry which is preliminary data.</text>
</comment>
<dbReference type="GO" id="GO:0030151">
    <property type="term" value="F:molybdenum ion binding"/>
    <property type="evidence" value="ECO:0007669"/>
    <property type="project" value="InterPro"/>
</dbReference>
<accession>A0A069PLH7</accession>
<name>A0A069PLH7_9BURK</name>
<proteinExistence type="predicted"/>
<protein>
    <submittedName>
        <fullName evidence="1">Hydrogenase</fullName>
    </submittedName>
</protein>
<dbReference type="AlphaFoldDB" id="A0A069PLH7"/>
<dbReference type="RefSeq" id="WP_035934719.1">
    <property type="nucleotide sequence ID" value="NZ_CADFFX010000005.1"/>
</dbReference>
<gene>
    <name evidence="1" type="ORF">BG61_17485</name>
</gene>
<dbReference type="Proteomes" id="UP000027466">
    <property type="component" value="Unassembled WGS sequence"/>
</dbReference>
<sequence length="193" mass="20787">MSDAGPAAGNERAARVLLACALDPAAADTIAFARLIGARLPLGELLLLGLSRDALDALMARHFPRAERLADVPTAMAWSPHWGFVSELRALLLDYDVTAATHVGDAQCLATIIATACLRPDHLWRDLGLNGRDDVTCILQRHYPGLIARNVMNLRWKKFLAQEVALANGREPTFAPGCPGCEDFSLCYPADGA</sequence>
<organism evidence="1 2">
    <name type="scientific">Caballeronia glathei</name>
    <dbReference type="NCBI Taxonomy" id="60547"/>
    <lineage>
        <taxon>Bacteria</taxon>
        <taxon>Pseudomonadati</taxon>
        <taxon>Pseudomonadota</taxon>
        <taxon>Betaproteobacteria</taxon>
        <taxon>Burkholderiales</taxon>
        <taxon>Burkholderiaceae</taxon>
        <taxon>Caballeronia</taxon>
    </lineage>
</organism>
<dbReference type="GO" id="GO:0009399">
    <property type="term" value="P:nitrogen fixation"/>
    <property type="evidence" value="ECO:0007669"/>
    <property type="project" value="InterPro"/>
</dbReference>
<keyword evidence="2" id="KW-1185">Reference proteome</keyword>
<reference evidence="1 2" key="1">
    <citation type="submission" date="2014-03" db="EMBL/GenBank/DDBJ databases">
        <title>Draft Genome Sequences of Four Burkholderia Strains.</title>
        <authorList>
            <person name="Liu X.Y."/>
            <person name="Li C.X."/>
            <person name="Xu J.H."/>
        </authorList>
    </citation>
    <scope>NUCLEOTIDE SEQUENCE [LARGE SCALE GENOMIC DNA]</scope>
    <source>
        <strain evidence="1 2">DSM 50014</strain>
    </source>
</reference>
<evidence type="ECO:0000313" key="1">
    <source>
        <dbReference type="EMBL" id="KDR41470.1"/>
    </source>
</evidence>
<dbReference type="InterPro" id="IPR006975">
    <property type="entry name" value="NifQ"/>
</dbReference>
<dbReference type="STRING" id="60547.GCA_000751215_04132"/>
<dbReference type="Pfam" id="PF04891">
    <property type="entry name" value="NifQ"/>
    <property type="match status" value="1"/>
</dbReference>
<evidence type="ECO:0000313" key="2">
    <source>
        <dbReference type="Proteomes" id="UP000027466"/>
    </source>
</evidence>
<dbReference type="EMBL" id="JFHC01000027">
    <property type="protein sequence ID" value="KDR41470.1"/>
    <property type="molecule type" value="Genomic_DNA"/>
</dbReference>